<evidence type="ECO:0000256" key="1">
    <source>
        <dbReference type="SAM" id="MobiDB-lite"/>
    </source>
</evidence>
<keyword evidence="2" id="KW-1133">Transmembrane helix</keyword>
<feature type="region of interest" description="Disordered" evidence="1">
    <location>
        <begin position="184"/>
        <end position="207"/>
    </location>
</feature>
<keyword evidence="2" id="KW-0472">Membrane</keyword>
<comment type="caution">
    <text evidence="3">The sequence shown here is derived from an EMBL/GenBank/DDBJ whole genome shotgun (WGS) entry which is preliminary data.</text>
</comment>
<dbReference type="EMBL" id="JAGPXC010000008">
    <property type="protein sequence ID" value="KAH6647829.1"/>
    <property type="molecule type" value="Genomic_DNA"/>
</dbReference>
<evidence type="ECO:0000256" key="2">
    <source>
        <dbReference type="SAM" id="Phobius"/>
    </source>
</evidence>
<feature type="compositionally biased region" description="Polar residues" evidence="1">
    <location>
        <begin position="268"/>
        <end position="279"/>
    </location>
</feature>
<dbReference type="OrthoDB" id="4148662at2759"/>
<sequence>MSVDANPHVSNGTCYSKKGRLSKGSFIPCGNIAFGHWPCCHTGSICLDFDNSNACYDAETGCTDSGFNDRACPWKSPEFDDQEWVGIHHCEKGTGNNDTVWGGCKTAPNATELERLPLQSCDPYCADKLYVGGTALPAFASLPNSTGASIAWTSGFTPTLGNTPITPTAQISGSATTTTPIQTSITSAQNSSTTTSTAPISTTGADGGLSTGAKVGIGVGAAAGALLIAGAIFFALVSQQRRRKVRDSQSGPQMEQAPTSPVSPPNQPYQVSQSQQFTPSKPLLDEPTDATYGVGHKSELPAIERVVSSELPANQPQSAKPLSNLNPYRTRLSSSTLPHSACATLDSAGTDYVSSYSYTTTAHGSTSGMITPESTGMHGHLGGPHGRAQSPMGHVSESDPELR</sequence>
<feature type="compositionally biased region" description="Low complexity" evidence="1">
    <location>
        <begin position="184"/>
        <end position="203"/>
    </location>
</feature>
<gene>
    <name evidence="3" type="ORF">BKA67DRAFT_539670</name>
</gene>
<organism evidence="3 4">
    <name type="scientific">Truncatella angustata</name>
    <dbReference type="NCBI Taxonomy" id="152316"/>
    <lineage>
        <taxon>Eukaryota</taxon>
        <taxon>Fungi</taxon>
        <taxon>Dikarya</taxon>
        <taxon>Ascomycota</taxon>
        <taxon>Pezizomycotina</taxon>
        <taxon>Sordariomycetes</taxon>
        <taxon>Xylariomycetidae</taxon>
        <taxon>Amphisphaeriales</taxon>
        <taxon>Sporocadaceae</taxon>
        <taxon>Truncatella</taxon>
    </lineage>
</organism>
<feature type="compositionally biased region" description="Polar residues" evidence="1">
    <location>
        <begin position="248"/>
        <end position="260"/>
    </location>
</feature>
<dbReference type="Proteomes" id="UP000758603">
    <property type="component" value="Unassembled WGS sequence"/>
</dbReference>
<proteinExistence type="predicted"/>
<protein>
    <submittedName>
        <fullName evidence="3">Uncharacterized protein</fullName>
    </submittedName>
</protein>
<evidence type="ECO:0000313" key="4">
    <source>
        <dbReference type="Proteomes" id="UP000758603"/>
    </source>
</evidence>
<feature type="region of interest" description="Disordered" evidence="1">
    <location>
        <begin position="361"/>
        <end position="403"/>
    </location>
</feature>
<name>A0A9P8UDJ3_9PEZI</name>
<evidence type="ECO:0000313" key="3">
    <source>
        <dbReference type="EMBL" id="KAH6647829.1"/>
    </source>
</evidence>
<feature type="region of interest" description="Disordered" evidence="1">
    <location>
        <begin position="244"/>
        <end position="294"/>
    </location>
</feature>
<accession>A0A9P8UDJ3</accession>
<dbReference type="AlphaFoldDB" id="A0A9P8UDJ3"/>
<dbReference type="GeneID" id="70129568"/>
<keyword evidence="2" id="KW-0812">Transmembrane</keyword>
<reference evidence="3" key="1">
    <citation type="journal article" date="2021" name="Nat. Commun.">
        <title>Genetic determinants of endophytism in the Arabidopsis root mycobiome.</title>
        <authorList>
            <person name="Mesny F."/>
            <person name="Miyauchi S."/>
            <person name="Thiergart T."/>
            <person name="Pickel B."/>
            <person name="Atanasova L."/>
            <person name="Karlsson M."/>
            <person name="Huettel B."/>
            <person name="Barry K.W."/>
            <person name="Haridas S."/>
            <person name="Chen C."/>
            <person name="Bauer D."/>
            <person name="Andreopoulos W."/>
            <person name="Pangilinan J."/>
            <person name="LaButti K."/>
            <person name="Riley R."/>
            <person name="Lipzen A."/>
            <person name="Clum A."/>
            <person name="Drula E."/>
            <person name="Henrissat B."/>
            <person name="Kohler A."/>
            <person name="Grigoriev I.V."/>
            <person name="Martin F.M."/>
            <person name="Hacquard S."/>
        </authorList>
    </citation>
    <scope>NUCLEOTIDE SEQUENCE</scope>
    <source>
        <strain evidence="3">MPI-SDFR-AT-0073</strain>
    </source>
</reference>
<dbReference type="RefSeq" id="XP_045954341.1">
    <property type="nucleotide sequence ID" value="XM_046100676.1"/>
</dbReference>
<keyword evidence="4" id="KW-1185">Reference proteome</keyword>
<feature type="transmembrane region" description="Helical" evidence="2">
    <location>
        <begin position="215"/>
        <end position="237"/>
    </location>
</feature>
<feature type="compositionally biased region" description="Polar residues" evidence="1">
    <location>
        <begin position="362"/>
        <end position="374"/>
    </location>
</feature>